<dbReference type="InterPro" id="IPR013780">
    <property type="entry name" value="Glyco_hydro_b"/>
</dbReference>
<feature type="compositionally biased region" description="Low complexity" evidence="1">
    <location>
        <begin position="26"/>
        <end position="39"/>
    </location>
</feature>
<feature type="region of interest" description="Disordered" evidence="1">
    <location>
        <begin position="26"/>
        <end position="45"/>
    </location>
</feature>
<dbReference type="OrthoDB" id="4923459at2"/>
<sequence length="474" mass="51464">MRRFATGKRLLGVLIVIAMILPGCSAQRPSPPSEESSASQDKRAQADPEILQAVDGLGVNANVHSWNNGELKPAIDTIAQMGPLTWRVIVERADWEPVRHGTDASVFDWDYYEKIYTAGKMADLFSTIAYINSKPGQKVSVNVMGGVPQWMGGTEIKPEFEDYWVRMIASMVYFARENRKLDFTLLSPLNETDLNGIEGPLVGPEQYVRLMHKLSDALDKLGLSDIRFVGPDTANADKAVQEYLPPMSKDRVVMDRTVHFGIHSYDGTTANAAKPLGNAASSPTNVWVTEFAGPCPGCDDGAPNPGNWDTAQDTAGLAISLLRSGVSGLQFYDAWDGYYEHHGSVGYWGLLAYDEASHSYSPRKNYYVLRQLFEFVRPGSHLIDCTSSVQDVQLVCLLEPGTSQLVIYGSNAGNRKATVQISAPAADAAADVSFSQTDATSNLVSNPNVGFANGSTSVVVAPRSVFTLASQPGR</sequence>
<comment type="caution">
    <text evidence="2">The sequence shown here is derived from an EMBL/GenBank/DDBJ whole genome shotgun (WGS) entry which is preliminary data.</text>
</comment>
<dbReference type="Gene3D" id="2.60.40.1180">
    <property type="entry name" value="Golgi alpha-mannosidase II"/>
    <property type="match status" value="1"/>
</dbReference>
<dbReference type="Gene3D" id="3.20.20.80">
    <property type="entry name" value="Glycosidases"/>
    <property type="match status" value="1"/>
</dbReference>
<keyword evidence="3" id="KW-1185">Reference proteome</keyword>
<dbReference type="RefSeq" id="WP_110500100.1">
    <property type="nucleotide sequence ID" value="NZ_QJVD01000005.1"/>
</dbReference>
<dbReference type="SUPFAM" id="SSF51445">
    <property type="entry name" value="(Trans)glycosidases"/>
    <property type="match status" value="1"/>
</dbReference>
<protein>
    <recommendedName>
        <fullName evidence="4">Glycosyl hydrolase family 30 beta sandwich domain-containing protein</fullName>
    </recommendedName>
</protein>
<evidence type="ECO:0000313" key="3">
    <source>
        <dbReference type="Proteomes" id="UP000247832"/>
    </source>
</evidence>
<dbReference type="AlphaFoldDB" id="A0A2V5LX89"/>
<dbReference type="PANTHER" id="PTHR42767">
    <property type="entry name" value="ENDO-BETA-1,6-GALACTANASE"/>
    <property type="match status" value="1"/>
</dbReference>
<dbReference type="Proteomes" id="UP000247832">
    <property type="component" value="Unassembled WGS sequence"/>
</dbReference>
<accession>A0A2V5LX89</accession>
<dbReference type="InterPro" id="IPR017853">
    <property type="entry name" value="GH"/>
</dbReference>
<reference evidence="2 3" key="1">
    <citation type="submission" date="2018-05" db="EMBL/GenBank/DDBJ databases">
        <title>Genetic diversity of glacier-inhabiting Cryobacterium bacteria in China and description of Cryobacterium mengkeensis sp. nov. and Arthrobacter glacialis sp. nov.</title>
        <authorList>
            <person name="Liu Q."/>
            <person name="Xin Y.-H."/>
        </authorList>
    </citation>
    <scope>NUCLEOTIDE SEQUENCE [LARGE SCALE GENOMIC DNA]</scope>
    <source>
        <strain evidence="2 3">LI2</strain>
    </source>
</reference>
<dbReference type="InterPro" id="IPR039743">
    <property type="entry name" value="6GAL/EXGAL"/>
</dbReference>
<gene>
    <name evidence="2" type="ORF">CVV68_05960</name>
</gene>
<evidence type="ECO:0008006" key="4">
    <source>
        <dbReference type="Google" id="ProtNLM"/>
    </source>
</evidence>
<dbReference type="GO" id="GO:0004553">
    <property type="term" value="F:hydrolase activity, hydrolyzing O-glycosyl compounds"/>
    <property type="evidence" value="ECO:0007669"/>
    <property type="project" value="InterPro"/>
</dbReference>
<proteinExistence type="predicted"/>
<dbReference type="PANTHER" id="PTHR42767:SF1">
    <property type="entry name" value="ENDO-BETA-1,6-GALACTANASE-LIKE DOMAIN-CONTAINING PROTEIN"/>
    <property type="match status" value="1"/>
</dbReference>
<dbReference type="EMBL" id="QJVD01000005">
    <property type="protein sequence ID" value="PYI68357.1"/>
    <property type="molecule type" value="Genomic_DNA"/>
</dbReference>
<name>A0A2V5LX89_9MICC</name>
<evidence type="ECO:0000313" key="2">
    <source>
        <dbReference type="EMBL" id="PYI68357.1"/>
    </source>
</evidence>
<evidence type="ECO:0000256" key="1">
    <source>
        <dbReference type="SAM" id="MobiDB-lite"/>
    </source>
</evidence>
<organism evidence="2 3">
    <name type="scientific">Arthrobacter livingstonensis</name>
    <dbReference type="NCBI Taxonomy" id="670078"/>
    <lineage>
        <taxon>Bacteria</taxon>
        <taxon>Bacillati</taxon>
        <taxon>Actinomycetota</taxon>
        <taxon>Actinomycetes</taxon>
        <taxon>Micrococcales</taxon>
        <taxon>Micrococcaceae</taxon>
        <taxon>Arthrobacter</taxon>
    </lineage>
</organism>